<dbReference type="EMBL" id="CM023479">
    <property type="protein sequence ID" value="KAH7973849.1"/>
    <property type="molecule type" value="Genomic_DNA"/>
</dbReference>
<comment type="caution">
    <text evidence="1">The sequence shown here is derived from an EMBL/GenBank/DDBJ whole genome shotgun (WGS) entry which is preliminary data.</text>
</comment>
<accession>A0ACB8DNA5</accession>
<evidence type="ECO:0000313" key="1">
    <source>
        <dbReference type="EMBL" id="KAH7973849.1"/>
    </source>
</evidence>
<reference evidence="1" key="1">
    <citation type="submission" date="2020-05" db="EMBL/GenBank/DDBJ databases">
        <title>Large-scale comparative analyses of tick genomes elucidate their genetic diversity and vector capacities.</title>
        <authorList>
            <person name="Jia N."/>
            <person name="Wang J."/>
            <person name="Shi W."/>
            <person name="Du L."/>
            <person name="Sun Y."/>
            <person name="Zhan W."/>
            <person name="Jiang J."/>
            <person name="Wang Q."/>
            <person name="Zhang B."/>
            <person name="Ji P."/>
            <person name="Sakyi L.B."/>
            <person name="Cui X."/>
            <person name="Yuan T."/>
            <person name="Jiang B."/>
            <person name="Yang W."/>
            <person name="Lam T.T.-Y."/>
            <person name="Chang Q."/>
            <person name="Ding S."/>
            <person name="Wang X."/>
            <person name="Zhu J."/>
            <person name="Ruan X."/>
            <person name="Zhao L."/>
            <person name="Wei J."/>
            <person name="Que T."/>
            <person name="Du C."/>
            <person name="Cheng J."/>
            <person name="Dai P."/>
            <person name="Han X."/>
            <person name="Huang E."/>
            <person name="Gao Y."/>
            <person name="Liu J."/>
            <person name="Shao H."/>
            <person name="Ye R."/>
            <person name="Li L."/>
            <person name="Wei W."/>
            <person name="Wang X."/>
            <person name="Wang C."/>
            <person name="Yang T."/>
            <person name="Huo Q."/>
            <person name="Li W."/>
            <person name="Guo W."/>
            <person name="Chen H."/>
            <person name="Zhou L."/>
            <person name="Ni X."/>
            <person name="Tian J."/>
            <person name="Zhou Y."/>
            <person name="Sheng Y."/>
            <person name="Liu T."/>
            <person name="Pan Y."/>
            <person name="Xia L."/>
            <person name="Li J."/>
            <person name="Zhao F."/>
            <person name="Cao W."/>
        </authorList>
    </citation>
    <scope>NUCLEOTIDE SEQUENCE</scope>
    <source>
        <strain evidence="1">Dsil-2018</strain>
    </source>
</reference>
<gene>
    <name evidence="1" type="ORF">HPB49_005762</name>
</gene>
<organism evidence="1 2">
    <name type="scientific">Dermacentor silvarum</name>
    <name type="common">Tick</name>
    <dbReference type="NCBI Taxonomy" id="543639"/>
    <lineage>
        <taxon>Eukaryota</taxon>
        <taxon>Metazoa</taxon>
        <taxon>Ecdysozoa</taxon>
        <taxon>Arthropoda</taxon>
        <taxon>Chelicerata</taxon>
        <taxon>Arachnida</taxon>
        <taxon>Acari</taxon>
        <taxon>Parasitiformes</taxon>
        <taxon>Ixodida</taxon>
        <taxon>Ixodoidea</taxon>
        <taxon>Ixodidae</taxon>
        <taxon>Rhipicephalinae</taxon>
        <taxon>Dermacentor</taxon>
    </lineage>
</organism>
<name>A0ACB8DNA5_DERSI</name>
<proteinExistence type="predicted"/>
<protein>
    <submittedName>
        <fullName evidence="1">Uncharacterized protein</fullName>
    </submittedName>
</protein>
<sequence>MLCFVFFPHFLVLCIDDQDYKCDVTKATTCYWAEAQVHGVNVLVPQDLKPYPGDVCRTQTEFPEESVCVHYYGACTEHDKELFHEKETGYAQLRSLLLNKTMCEGVKKLSTCIHNETMKNCAAKFVNTFTVQNAKQNEVAAKNLSHCLEVALRPCSIVREGDFTEYLQNVASAVEHLYKHKEQPVPPTEPATTPSSTTVKPSTSTVLPTTTTQEPVTTHEPVPTTPEPVPTTTHEPVTATTGVPPTTQGPPGAASTAQTVGAFGVVALAWLVRAA</sequence>
<dbReference type="Proteomes" id="UP000821865">
    <property type="component" value="Chromosome 10"/>
</dbReference>
<evidence type="ECO:0000313" key="2">
    <source>
        <dbReference type="Proteomes" id="UP000821865"/>
    </source>
</evidence>
<keyword evidence="2" id="KW-1185">Reference proteome</keyword>